<evidence type="ECO:0000256" key="1">
    <source>
        <dbReference type="ARBA" id="ARBA00003236"/>
    </source>
</evidence>
<comment type="similarity">
    <text evidence="2">Belongs to the polysaccharide deacetylase family.</text>
</comment>
<protein>
    <recommendedName>
        <fullName evidence="3">Chitooligosaccharide deacetylase</fullName>
    </recommendedName>
    <alternativeName>
        <fullName evidence="4">Nodulation protein B</fullName>
    </alternativeName>
</protein>
<gene>
    <name evidence="7" type="ORF">GCM10017620_29750</name>
</gene>
<comment type="function">
    <text evidence="1">Is involved in generating a small heat-stable compound (Nod), an acylated oligomer of N-acetylglucosamine, that stimulates mitosis in various plant protoplasts.</text>
</comment>
<dbReference type="InterPro" id="IPR011330">
    <property type="entry name" value="Glyco_hydro/deAcase_b/a-brl"/>
</dbReference>
<dbReference type="Pfam" id="PF01522">
    <property type="entry name" value="Polysacc_deac_1"/>
    <property type="match status" value="1"/>
</dbReference>
<dbReference type="EMBL" id="BSFD01000011">
    <property type="protein sequence ID" value="GLK50001.1"/>
    <property type="molecule type" value="Genomic_DNA"/>
</dbReference>
<evidence type="ECO:0000259" key="6">
    <source>
        <dbReference type="Pfam" id="PF01522"/>
    </source>
</evidence>
<feature type="domain" description="NodB homology" evidence="6">
    <location>
        <begin position="31"/>
        <end position="143"/>
    </location>
</feature>
<dbReference type="InterPro" id="IPR002509">
    <property type="entry name" value="NODB_dom"/>
</dbReference>
<reference evidence="7" key="1">
    <citation type="journal article" date="2014" name="Int. J. Syst. Evol. Microbiol.">
        <title>Complete genome of a new Firmicutes species belonging to the dominant human colonic microbiota ('Ruminococcus bicirculans') reveals two chromosomes and a selective capacity to utilize plant glucans.</title>
        <authorList>
            <consortium name="NISC Comparative Sequencing Program"/>
            <person name="Wegmann U."/>
            <person name="Louis P."/>
            <person name="Goesmann A."/>
            <person name="Henrissat B."/>
            <person name="Duncan S.H."/>
            <person name="Flint H.J."/>
        </authorList>
    </citation>
    <scope>NUCLEOTIDE SEQUENCE</scope>
    <source>
        <strain evidence="7">VKM B-1499</strain>
    </source>
</reference>
<feature type="chain" id="PRO_5045561251" description="Chitooligosaccharide deacetylase" evidence="5">
    <location>
        <begin position="26"/>
        <end position="269"/>
    </location>
</feature>
<evidence type="ECO:0000256" key="4">
    <source>
        <dbReference type="ARBA" id="ARBA00032976"/>
    </source>
</evidence>
<dbReference type="SUPFAM" id="SSF88713">
    <property type="entry name" value="Glycoside hydrolase/deacetylase"/>
    <property type="match status" value="1"/>
</dbReference>
<reference evidence="7" key="2">
    <citation type="submission" date="2023-01" db="EMBL/GenBank/DDBJ databases">
        <authorList>
            <person name="Sun Q."/>
            <person name="Evtushenko L."/>
        </authorList>
    </citation>
    <scope>NUCLEOTIDE SEQUENCE</scope>
    <source>
        <strain evidence="7">VKM B-1499</strain>
    </source>
</reference>
<keyword evidence="5" id="KW-0732">Signal</keyword>
<feature type="signal peptide" evidence="5">
    <location>
        <begin position="1"/>
        <end position="25"/>
    </location>
</feature>
<evidence type="ECO:0000313" key="8">
    <source>
        <dbReference type="Proteomes" id="UP001143509"/>
    </source>
</evidence>
<dbReference type="Gene3D" id="3.20.20.370">
    <property type="entry name" value="Glycoside hydrolase/deacetylase"/>
    <property type="match status" value="1"/>
</dbReference>
<name>A0ABQ5TBM1_9CAUL</name>
<evidence type="ECO:0000256" key="2">
    <source>
        <dbReference type="ARBA" id="ARBA00010973"/>
    </source>
</evidence>
<evidence type="ECO:0000256" key="3">
    <source>
        <dbReference type="ARBA" id="ARBA00020071"/>
    </source>
</evidence>
<proteinExistence type="inferred from homology"/>
<accession>A0ABQ5TBM1</accession>
<organism evidence="7 8">
    <name type="scientific">Brevundimonas intermedia</name>
    <dbReference type="NCBI Taxonomy" id="74315"/>
    <lineage>
        <taxon>Bacteria</taxon>
        <taxon>Pseudomonadati</taxon>
        <taxon>Pseudomonadota</taxon>
        <taxon>Alphaproteobacteria</taxon>
        <taxon>Caulobacterales</taxon>
        <taxon>Caulobacteraceae</taxon>
        <taxon>Brevundimonas</taxon>
    </lineage>
</organism>
<evidence type="ECO:0000313" key="7">
    <source>
        <dbReference type="EMBL" id="GLK50001.1"/>
    </source>
</evidence>
<comment type="caution">
    <text evidence="7">The sequence shown here is derived from an EMBL/GenBank/DDBJ whole genome shotgun (WGS) entry which is preliminary data.</text>
</comment>
<dbReference type="Proteomes" id="UP001143509">
    <property type="component" value="Unassembled WGS sequence"/>
</dbReference>
<sequence length="269" mass="28321">MALVARILAVMTVAVAAFASTASFARPLGAKTVVVLTYDDALPSQLSTAVPALNAAGLSGVFFLSNLKPEAVEAWRAVAAEGHELANHTLFHPCLSATFSASPRNTLEAHTPQSLLEEIAQANTLLAALDGRKRHGYAMTCGQTLAGGQDYIEPLRRSGLATYARGVSASAEDLRRDIASLDRMHVPARGFAEDATAQDLIAFAEEARAGGGMAVFLFHGVGGDHLAVSEAAHAELLAWLVSHRDTIWTTTLQQAFDWSDAATAGSENP</sequence>
<evidence type="ECO:0000256" key="5">
    <source>
        <dbReference type="SAM" id="SignalP"/>
    </source>
</evidence>
<keyword evidence="8" id="KW-1185">Reference proteome</keyword>